<reference evidence="2" key="1">
    <citation type="submission" date="2018-05" db="EMBL/GenBank/DDBJ databases">
        <authorList>
            <person name="Lanie J.A."/>
            <person name="Ng W.-L."/>
            <person name="Kazmierczak K.M."/>
            <person name="Andrzejewski T.M."/>
            <person name="Davidsen T.M."/>
            <person name="Wayne K.J."/>
            <person name="Tettelin H."/>
            <person name="Glass J.I."/>
            <person name="Rusch D."/>
            <person name="Podicherti R."/>
            <person name="Tsui H.-C.T."/>
            <person name="Winkler M.E."/>
        </authorList>
    </citation>
    <scope>NUCLEOTIDE SEQUENCE</scope>
</reference>
<accession>A0A382BJL2</accession>
<dbReference type="PROSITE" id="PS51318">
    <property type="entry name" value="TAT"/>
    <property type="match status" value="1"/>
</dbReference>
<dbReference type="SUPFAM" id="SSF51658">
    <property type="entry name" value="Xylose isomerase-like"/>
    <property type="match status" value="1"/>
</dbReference>
<dbReference type="EMBL" id="UINC01030073">
    <property type="protein sequence ID" value="SVB13874.1"/>
    <property type="molecule type" value="Genomic_DNA"/>
</dbReference>
<organism evidence="2">
    <name type="scientific">marine metagenome</name>
    <dbReference type="NCBI Taxonomy" id="408172"/>
    <lineage>
        <taxon>unclassified sequences</taxon>
        <taxon>metagenomes</taxon>
        <taxon>ecological metagenomes</taxon>
    </lineage>
</organism>
<dbReference type="InterPro" id="IPR006311">
    <property type="entry name" value="TAT_signal"/>
</dbReference>
<dbReference type="Gene3D" id="3.20.20.150">
    <property type="entry name" value="Divalent-metal-dependent TIM barrel enzymes"/>
    <property type="match status" value="1"/>
</dbReference>
<evidence type="ECO:0000313" key="2">
    <source>
        <dbReference type="EMBL" id="SVB13874.1"/>
    </source>
</evidence>
<sequence length="296" mass="33216">MNRRQFIAASAAAVATTATVSAKAKAPARNPFCFFSKPFQSLSYDDLADLTAELGFDGIEGTIRPGGHVTPEQVPDELPKMVEALAKRKLELTIMASGINNADDKLNAQQLQVASKLGVKRYRMGYYKYDLKKPVLKQLDEIRPVLKNLVALNKELGIQAIYQNHSGSNYVGAPLWDLHELFKDHDPKHLAVGLDMAHVTAEGTRSWPIQANLIRPRIGALYVKSFRWENNKRKNCPLDEGIVDAKYPRQLIKSGFTGPINLHEEYINHRDPKLVPQHVEAIRKDVATLKGWLNWS</sequence>
<dbReference type="InterPro" id="IPR036237">
    <property type="entry name" value="Xyl_isomerase-like_sf"/>
</dbReference>
<proteinExistence type="predicted"/>
<gene>
    <name evidence="2" type="ORF">METZ01_LOCUS166728</name>
</gene>
<dbReference type="AlphaFoldDB" id="A0A382BJL2"/>
<protein>
    <recommendedName>
        <fullName evidence="1">Xylose isomerase-like TIM barrel domain-containing protein</fullName>
    </recommendedName>
</protein>
<name>A0A382BJL2_9ZZZZ</name>
<feature type="domain" description="Xylose isomerase-like TIM barrel" evidence="1">
    <location>
        <begin position="49"/>
        <end position="283"/>
    </location>
</feature>
<evidence type="ECO:0000259" key="1">
    <source>
        <dbReference type="Pfam" id="PF01261"/>
    </source>
</evidence>
<dbReference type="Pfam" id="PF01261">
    <property type="entry name" value="AP_endonuc_2"/>
    <property type="match status" value="1"/>
</dbReference>
<dbReference type="InterPro" id="IPR013022">
    <property type="entry name" value="Xyl_isomerase-like_TIM-brl"/>
</dbReference>